<dbReference type="NCBIfam" id="TIGR02227">
    <property type="entry name" value="sigpep_I_bact"/>
    <property type="match status" value="1"/>
</dbReference>
<evidence type="ECO:0000256" key="11">
    <source>
        <dbReference type="PIRSR" id="PIRSR600223-1"/>
    </source>
</evidence>
<accession>A0A1H9TME7</accession>
<evidence type="ECO:0000256" key="5">
    <source>
        <dbReference type="ARBA" id="ARBA00022475"/>
    </source>
</evidence>
<keyword evidence="8 12" id="KW-0378">Hydrolase</keyword>
<comment type="catalytic activity">
    <reaction evidence="1 12">
        <text>Cleavage of hydrophobic, N-terminal signal or leader sequences from secreted and periplasmic proteins.</text>
        <dbReference type="EC" id="3.4.21.89"/>
    </reaction>
</comment>
<keyword evidence="15" id="KW-1185">Reference proteome</keyword>
<dbReference type="GO" id="GO:0009003">
    <property type="term" value="F:signal peptidase activity"/>
    <property type="evidence" value="ECO:0007669"/>
    <property type="project" value="UniProtKB-EC"/>
</dbReference>
<proteinExistence type="inferred from homology"/>
<dbReference type="PANTHER" id="PTHR43390:SF8">
    <property type="entry name" value="SIGNAL PEPTIDASE I"/>
    <property type="match status" value="1"/>
</dbReference>
<dbReference type="GO" id="GO:0004252">
    <property type="term" value="F:serine-type endopeptidase activity"/>
    <property type="evidence" value="ECO:0007669"/>
    <property type="project" value="InterPro"/>
</dbReference>
<feature type="active site" evidence="11">
    <location>
        <position position="91"/>
    </location>
</feature>
<evidence type="ECO:0000313" key="14">
    <source>
        <dbReference type="EMBL" id="SER98291.1"/>
    </source>
</evidence>
<feature type="transmembrane region" description="Helical" evidence="12">
    <location>
        <begin position="21"/>
        <end position="42"/>
    </location>
</feature>
<evidence type="ECO:0000256" key="1">
    <source>
        <dbReference type="ARBA" id="ARBA00000677"/>
    </source>
</evidence>
<evidence type="ECO:0000256" key="10">
    <source>
        <dbReference type="ARBA" id="ARBA00023136"/>
    </source>
</evidence>
<organism evidence="14 15">
    <name type="scientific">Salisediminibacterium halotolerans</name>
    <dbReference type="NCBI Taxonomy" id="517425"/>
    <lineage>
        <taxon>Bacteria</taxon>
        <taxon>Bacillati</taxon>
        <taxon>Bacillota</taxon>
        <taxon>Bacilli</taxon>
        <taxon>Bacillales</taxon>
        <taxon>Bacillaceae</taxon>
        <taxon>Salisediminibacterium</taxon>
    </lineage>
</organism>
<evidence type="ECO:0000256" key="6">
    <source>
        <dbReference type="ARBA" id="ARBA00022670"/>
    </source>
</evidence>
<comment type="similarity">
    <text evidence="3 12">Belongs to the peptidase S26 family.</text>
</comment>
<gene>
    <name evidence="14" type="ORF">SAMN05444126_11083</name>
</gene>
<dbReference type="GO" id="GO:0005886">
    <property type="term" value="C:plasma membrane"/>
    <property type="evidence" value="ECO:0007669"/>
    <property type="project" value="UniProtKB-SubCell"/>
</dbReference>
<evidence type="ECO:0000256" key="12">
    <source>
        <dbReference type="RuleBase" id="RU362042"/>
    </source>
</evidence>
<dbReference type="CDD" id="cd06530">
    <property type="entry name" value="S26_SPase_I"/>
    <property type="match status" value="1"/>
</dbReference>
<evidence type="ECO:0000256" key="2">
    <source>
        <dbReference type="ARBA" id="ARBA00004401"/>
    </source>
</evidence>
<dbReference type="Pfam" id="PF10502">
    <property type="entry name" value="Peptidase_S26"/>
    <property type="match status" value="1"/>
</dbReference>
<evidence type="ECO:0000256" key="7">
    <source>
        <dbReference type="ARBA" id="ARBA00022692"/>
    </source>
</evidence>
<evidence type="ECO:0000256" key="4">
    <source>
        <dbReference type="ARBA" id="ARBA00013208"/>
    </source>
</evidence>
<name>A0A1H9TME7_9BACI</name>
<dbReference type="OrthoDB" id="9802919at2"/>
<dbReference type="RefSeq" id="WP_093072784.1">
    <property type="nucleotide sequence ID" value="NZ_FOGV01000010.1"/>
</dbReference>
<feature type="domain" description="Peptidase S26" evidence="13">
    <location>
        <begin position="21"/>
        <end position="185"/>
    </location>
</feature>
<dbReference type="PANTHER" id="PTHR43390">
    <property type="entry name" value="SIGNAL PEPTIDASE I"/>
    <property type="match status" value="1"/>
</dbReference>
<feature type="active site" evidence="11">
    <location>
        <position position="50"/>
    </location>
</feature>
<protein>
    <recommendedName>
        <fullName evidence="4 12">Signal peptidase I</fullName>
        <ecNumber evidence="4 12">3.4.21.89</ecNumber>
    </recommendedName>
</protein>
<comment type="subcellular location">
    <subcellularLocation>
        <location evidence="2">Cell membrane</location>
        <topology evidence="2">Single-pass type II membrane protein</topology>
    </subcellularLocation>
    <subcellularLocation>
        <location evidence="12">Membrane</location>
        <topology evidence="12">Single-pass type II membrane protein</topology>
    </subcellularLocation>
</comment>
<keyword evidence="5" id="KW-1003">Cell membrane</keyword>
<dbReference type="Proteomes" id="UP000199318">
    <property type="component" value="Unassembled WGS sequence"/>
</dbReference>
<keyword evidence="9 12" id="KW-1133">Transmembrane helix</keyword>
<dbReference type="SUPFAM" id="SSF51306">
    <property type="entry name" value="LexA/Signal peptidase"/>
    <property type="match status" value="1"/>
</dbReference>
<dbReference type="InterPro" id="IPR036286">
    <property type="entry name" value="LexA/Signal_pep-like_sf"/>
</dbReference>
<evidence type="ECO:0000256" key="8">
    <source>
        <dbReference type="ARBA" id="ARBA00022801"/>
    </source>
</evidence>
<dbReference type="EMBL" id="FOGV01000010">
    <property type="protein sequence ID" value="SER98291.1"/>
    <property type="molecule type" value="Genomic_DNA"/>
</dbReference>
<keyword evidence="6 12" id="KW-0645">Protease</keyword>
<dbReference type="AlphaFoldDB" id="A0A1H9TME7"/>
<dbReference type="PRINTS" id="PR00727">
    <property type="entry name" value="LEADERPTASE"/>
</dbReference>
<dbReference type="GO" id="GO:0006465">
    <property type="term" value="P:signal peptide processing"/>
    <property type="evidence" value="ECO:0007669"/>
    <property type="project" value="InterPro"/>
</dbReference>
<dbReference type="InterPro" id="IPR019533">
    <property type="entry name" value="Peptidase_S26"/>
</dbReference>
<keyword evidence="7 12" id="KW-0812">Transmembrane</keyword>
<dbReference type="PROSITE" id="PS00760">
    <property type="entry name" value="SPASE_I_2"/>
    <property type="match status" value="1"/>
</dbReference>
<evidence type="ECO:0000256" key="3">
    <source>
        <dbReference type="ARBA" id="ARBA00009370"/>
    </source>
</evidence>
<keyword evidence="10 12" id="KW-0472">Membrane</keyword>
<dbReference type="FunFam" id="2.10.109.10:FF:000008">
    <property type="entry name" value="Signal peptidase I"/>
    <property type="match status" value="1"/>
</dbReference>
<evidence type="ECO:0000313" key="15">
    <source>
        <dbReference type="Proteomes" id="UP000199318"/>
    </source>
</evidence>
<comment type="caution">
    <text evidence="14">The sequence shown here is derived from an EMBL/GenBank/DDBJ whole genome shotgun (WGS) entry which is preliminary data.</text>
</comment>
<reference evidence="15" key="1">
    <citation type="submission" date="2016-10" db="EMBL/GenBank/DDBJ databases">
        <authorList>
            <person name="de Groot N.N."/>
        </authorList>
    </citation>
    <scope>NUCLEOTIDE SEQUENCE [LARGE SCALE GENOMIC DNA]</scope>
    <source>
        <strain evidence="15">10nlg</strain>
    </source>
</reference>
<dbReference type="Gene3D" id="2.10.109.10">
    <property type="entry name" value="Umud Fragment, subunit A"/>
    <property type="match status" value="1"/>
</dbReference>
<dbReference type="InterPro" id="IPR000223">
    <property type="entry name" value="Pept_S26A_signal_pept_1"/>
</dbReference>
<dbReference type="InterPro" id="IPR019758">
    <property type="entry name" value="Pept_S26A_signal_pept_1_CS"/>
</dbReference>
<dbReference type="STRING" id="1464123.SAMN05444126_11083"/>
<dbReference type="EC" id="3.4.21.89" evidence="4 12"/>
<dbReference type="PROSITE" id="PS00761">
    <property type="entry name" value="SPASE_I_3"/>
    <property type="match status" value="1"/>
</dbReference>
<sequence length="194" mass="22540">MKQDIFRRSRSDKIWLKHAWKLTKIAVITLIIFIGVREYLFADYVVDGRSMMPTVNDGDRVIVNKISYEWEDPERFDMIIFPVDHETDYIKRVVGLPGDEIKFENDELYVNGELIDEPHLEDLKQLSLEESFTEDFTLSDLTGEEEVPEGELFVLGDNRQNSVDSRHIGFINKDLVVGEADITVWPMNKIGFLP</sequence>
<evidence type="ECO:0000259" key="13">
    <source>
        <dbReference type="Pfam" id="PF10502"/>
    </source>
</evidence>
<evidence type="ECO:0000256" key="9">
    <source>
        <dbReference type="ARBA" id="ARBA00022989"/>
    </source>
</evidence>
<dbReference type="InterPro" id="IPR019757">
    <property type="entry name" value="Pept_S26A_signal_pept_1_Lys-AS"/>
</dbReference>